<organism evidence="1 2">
    <name type="scientific">Achromobacter kerstersii</name>
    <dbReference type="NCBI Taxonomy" id="1353890"/>
    <lineage>
        <taxon>Bacteria</taxon>
        <taxon>Pseudomonadati</taxon>
        <taxon>Pseudomonadota</taxon>
        <taxon>Betaproteobacteria</taxon>
        <taxon>Burkholderiales</taxon>
        <taxon>Alcaligenaceae</taxon>
        <taxon>Achromobacter</taxon>
    </lineage>
</organism>
<dbReference type="RefSeq" id="WP_175170251.1">
    <property type="nucleotide sequence ID" value="NZ_CADIJQ010000004.1"/>
</dbReference>
<evidence type="ECO:0000313" key="2">
    <source>
        <dbReference type="Proteomes" id="UP000494269"/>
    </source>
</evidence>
<accession>A0A6S7A4S3</accession>
<dbReference type="EMBL" id="CADIJQ010000004">
    <property type="protein sequence ID" value="CAB3710687.1"/>
    <property type="molecule type" value="Genomic_DNA"/>
</dbReference>
<dbReference type="Proteomes" id="UP000494269">
    <property type="component" value="Unassembled WGS sequence"/>
</dbReference>
<gene>
    <name evidence="1" type="ORF">LMG3441_03109</name>
</gene>
<keyword evidence="2" id="KW-1185">Reference proteome</keyword>
<sequence length="131" mass="15171">MTPEQLSYRSVLLTFNRDTEDARCARRPDRSNDYSREARQACHVDGSTQTFMANLRKAGWIKYHRKSFTYFVRQGVPVQVIVKQSDRTASLEPITLEEVDQALSRETDALVHQQQLQRNSDAVLHQLSTME</sequence>
<reference evidence="1 2" key="1">
    <citation type="submission" date="2020-04" db="EMBL/GenBank/DDBJ databases">
        <authorList>
            <person name="De Canck E."/>
        </authorList>
    </citation>
    <scope>NUCLEOTIDE SEQUENCE [LARGE SCALE GENOMIC DNA]</scope>
    <source>
        <strain evidence="1 2">LMG 3441</strain>
    </source>
</reference>
<evidence type="ECO:0000313" key="1">
    <source>
        <dbReference type="EMBL" id="CAB3710687.1"/>
    </source>
</evidence>
<proteinExistence type="predicted"/>
<name>A0A6S7A4S3_9BURK</name>
<protein>
    <submittedName>
        <fullName evidence="1">Uncharacterized protein</fullName>
    </submittedName>
</protein>
<dbReference type="AlphaFoldDB" id="A0A6S7A4S3"/>